<proteinExistence type="predicted"/>
<organism evidence="1 2">
    <name type="scientific">Candidatus Stercoripulliclostridium merdipullorum</name>
    <dbReference type="NCBI Taxonomy" id="2840952"/>
    <lineage>
        <taxon>Bacteria</taxon>
        <taxon>Bacillati</taxon>
        <taxon>Bacillota</taxon>
        <taxon>Clostridia</taxon>
        <taxon>Eubacteriales</taxon>
        <taxon>Candidatus Stercoripulliclostridium</taxon>
    </lineage>
</organism>
<reference evidence="1" key="1">
    <citation type="submission" date="2020-10" db="EMBL/GenBank/DDBJ databases">
        <authorList>
            <person name="Gilroy R."/>
        </authorList>
    </citation>
    <scope>NUCLEOTIDE SEQUENCE</scope>
    <source>
        <strain evidence="1">23406</strain>
    </source>
</reference>
<protein>
    <submittedName>
        <fullName evidence="1">ATP-binding protein</fullName>
    </submittedName>
</protein>
<keyword evidence="1" id="KW-0067">ATP-binding</keyword>
<reference evidence="1" key="2">
    <citation type="journal article" date="2021" name="PeerJ">
        <title>Extensive microbial diversity within the chicken gut microbiome revealed by metagenomics and culture.</title>
        <authorList>
            <person name="Gilroy R."/>
            <person name="Ravi A."/>
            <person name="Getino M."/>
            <person name="Pursley I."/>
            <person name="Horton D.L."/>
            <person name="Alikhan N.F."/>
            <person name="Baker D."/>
            <person name="Gharbi K."/>
            <person name="Hall N."/>
            <person name="Watson M."/>
            <person name="Adriaenssens E.M."/>
            <person name="Foster-Nyarko E."/>
            <person name="Jarju S."/>
            <person name="Secka A."/>
            <person name="Antonio M."/>
            <person name="Oren A."/>
            <person name="Chaudhuri R.R."/>
            <person name="La Ragione R."/>
            <person name="Hildebrand F."/>
            <person name="Pallen M.J."/>
        </authorList>
    </citation>
    <scope>NUCLEOTIDE SEQUENCE</scope>
    <source>
        <strain evidence="1">23406</strain>
    </source>
</reference>
<comment type="caution">
    <text evidence="1">The sequence shown here is derived from an EMBL/GenBank/DDBJ whole genome shotgun (WGS) entry which is preliminary data.</text>
</comment>
<accession>A0A9D1SX84</accession>
<keyword evidence="1" id="KW-0547">Nucleotide-binding</keyword>
<dbReference type="GO" id="GO:0005524">
    <property type="term" value="F:ATP binding"/>
    <property type="evidence" value="ECO:0007669"/>
    <property type="project" value="UniProtKB-KW"/>
</dbReference>
<dbReference type="Proteomes" id="UP000886891">
    <property type="component" value="Unassembled WGS sequence"/>
</dbReference>
<sequence>MEKLIVLAGWQNSGKTTTLNNVIKKLLSDKYAGKQYEVLCGDNVFWNTTDSGAMIIDDEIGIVTYGDKKSETDKIFKILKEKGCRILICCCHVANKCNGTFKSVHEFIGDLDLTQTMVYPFFKNCLSYHGKEIEDLENEMMADIIVSLV</sequence>
<dbReference type="SUPFAM" id="SSF52540">
    <property type="entry name" value="P-loop containing nucleoside triphosphate hydrolases"/>
    <property type="match status" value="1"/>
</dbReference>
<dbReference type="EMBL" id="DVOH01000007">
    <property type="protein sequence ID" value="HIU99576.1"/>
    <property type="molecule type" value="Genomic_DNA"/>
</dbReference>
<gene>
    <name evidence="1" type="ORF">IAB14_00495</name>
</gene>
<evidence type="ECO:0000313" key="1">
    <source>
        <dbReference type="EMBL" id="HIU99576.1"/>
    </source>
</evidence>
<name>A0A9D1SX84_9FIRM</name>
<dbReference type="InterPro" id="IPR027417">
    <property type="entry name" value="P-loop_NTPase"/>
</dbReference>
<dbReference type="AlphaFoldDB" id="A0A9D1SX84"/>
<evidence type="ECO:0000313" key="2">
    <source>
        <dbReference type="Proteomes" id="UP000886891"/>
    </source>
</evidence>